<keyword evidence="2" id="KW-1185">Reference proteome</keyword>
<dbReference type="Pfam" id="PF00702">
    <property type="entry name" value="Hydrolase"/>
    <property type="match status" value="1"/>
</dbReference>
<evidence type="ECO:0000313" key="1">
    <source>
        <dbReference type="EMBL" id="RDI41864.1"/>
    </source>
</evidence>
<dbReference type="OrthoDB" id="9802350at2"/>
<dbReference type="NCBIfam" id="TIGR02254">
    <property type="entry name" value="YjjG_YfnB"/>
    <property type="match status" value="1"/>
</dbReference>
<dbReference type="PANTHER" id="PTHR47478">
    <property type="match status" value="1"/>
</dbReference>
<gene>
    <name evidence="1" type="ORF">DFR59_10623</name>
</gene>
<proteinExistence type="predicted"/>
<name>A0A370GHK5_9BACI</name>
<evidence type="ECO:0000313" key="2">
    <source>
        <dbReference type="Proteomes" id="UP000255326"/>
    </source>
</evidence>
<protein>
    <submittedName>
        <fullName evidence="1">2-haloacid dehalogenase</fullName>
    </submittedName>
</protein>
<dbReference type="InterPro" id="IPR036412">
    <property type="entry name" value="HAD-like_sf"/>
</dbReference>
<dbReference type="SFLD" id="SFLDG01135">
    <property type="entry name" value="C1.5.6:_HAD__Beta-PGM__Phospha"/>
    <property type="match status" value="1"/>
</dbReference>
<dbReference type="InterPro" id="IPR011951">
    <property type="entry name" value="HAD-SF_hydro_IA_YjjG/PynA"/>
</dbReference>
<dbReference type="InterPro" id="IPR006439">
    <property type="entry name" value="HAD-SF_hydro_IA"/>
</dbReference>
<dbReference type="InterPro" id="IPR052550">
    <property type="entry name" value="Pyrimidine_5'-ntase_YjjG"/>
</dbReference>
<dbReference type="SFLD" id="SFLDG01129">
    <property type="entry name" value="C1.5:_HAD__Beta-PGM__Phosphata"/>
    <property type="match status" value="1"/>
</dbReference>
<dbReference type="Gene3D" id="1.10.150.240">
    <property type="entry name" value="Putative phosphatase, domain 2"/>
    <property type="match status" value="1"/>
</dbReference>
<dbReference type="InterPro" id="IPR023214">
    <property type="entry name" value="HAD_sf"/>
</dbReference>
<comment type="caution">
    <text evidence="1">The sequence shown here is derived from an EMBL/GenBank/DDBJ whole genome shotgun (WGS) entry which is preliminary data.</text>
</comment>
<dbReference type="InterPro" id="IPR023198">
    <property type="entry name" value="PGP-like_dom2"/>
</dbReference>
<dbReference type="Proteomes" id="UP000255326">
    <property type="component" value="Unassembled WGS sequence"/>
</dbReference>
<dbReference type="SUPFAM" id="SSF56784">
    <property type="entry name" value="HAD-like"/>
    <property type="match status" value="1"/>
</dbReference>
<reference evidence="1 2" key="1">
    <citation type="submission" date="2018-07" db="EMBL/GenBank/DDBJ databases">
        <title>Genomic Encyclopedia of Type Strains, Phase IV (KMG-IV): sequencing the most valuable type-strain genomes for metagenomic binning, comparative biology and taxonomic classification.</title>
        <authorList>
            <person name="Goeker M."/>
        </authorList>
    </citation>
    <scope>NUCLEOTIDE SEQUENCE [LARGE SCALE GENOMIC DNA]</scope>
    <source>
        <strain evidence="1 2">DSM 25281</strain>
    </source>
</reference>
<sequence>MKKYTTLFFDIDDTLLDFGAAEKSALEKLFNGQGIPYTPENIAAYKQINQGLWRAYEDGTIEQQEVVNTRFSRFFETHGKSVDGTLLENQYRSYLEDGEQVMNTSLEFIEALRKDFDLYIVTNGLTNTQDKRLRAAGLHPLFKEVFVSEAIGHQKPKKEFFDFVFNRIPGFIPERGLIIGDSLTSDMKGGYMAGMDTCWFNPGQKPNPTDIVPTYEIKSLDELVDILQLKAETADCRK</sequence>
<dbReference type="SFLD" id="SFLDS00003">
    <property type="entry name" value="Haloacid_Dehalogenase"/>
    <property type="match status" value="1"/>
</dbReference>
<dbReference type="AlphaFoldDB" id="A0A370GHK5"/>
<dbReference type="Gene3D" id="3.40.50.1000">
    <property type="entry name" value="HAD superfamily/HAD-like"/>
    <property type="match status" value="1"/>
</dbReference>
<dbReference type="NCBIfam" id="TIGR01549">
    <property type="entry name" value="HAD-SF-IA-v1"/>
    <property type="match status" value="1"/>
</dbReference>
<dbReference type="GO" id="GO:0008253">
    <property type="term" value="F:5'-nucleotidase activity"/>
    <property type="evidence" value="ECO:0007669"/>
    <property type="project" value="InterPro"/>
</dbReference>
<organism evidence="1 2">
    <name type="scientific">Falsibacillus pallidus</name>
    <dbReference type="NCBI Taxonomy" id="493781"/>
    <lineage>
        <taxon>Bacteria</taxon>
        <taxon>Bacillati</taxon>
        <taxon>Bacillota</taxon>
        <taxon>Bacilli</taxon>
        <taxon>Bacillales</taxon>
        <taxon>Bacillaceae</taxon>
        <taxon>Falsibacillus</taxon>
    </lineage>
</organism>
<dbReference type="RefSeq" id="WP_114745756.1">
    <property type="nucleotide sequence ID" value="NZ_QQAY01000006.1"/>
</dbReference>
<accession>A0A370GHK5</accession>
<dbReference type="EMBL" id="QQAY01000006">
    <property type="protein sequence ID" value="RDI41864.1"/>
    <property type="molecule type" value="Genomic_DNA"/>
</dbReference>
<dbReference type="PANTHER" id="PTHR47478:SF1">
    <property type="entry name" value="PYRIMIDINE 5'-NUCLEOTIDASE YJJG"/>
    <property type="match status" value="1"/>
</dbReference>